<dbReference type="EMBL" id="BMIW01000001">
    <property type="protein sequence ID" value="GGF83498.1"/>
    <property type="molecule type" value="Genomic_DNA"/>
</dbReference>
<evidence type="ECO:0000256" key="1">
    <source>
        <dbReference type="SAM" id="MobiDB-lite"/>
    </source>
</evidence>
<feature type="signal peptide" evidence="2">
    <location>
        <begin position="1"/>
        <end position="22"/>
    </location>
</feature>
<sequence length="157" mass="16687">MSRKMRRAVFYMVLLAAGVTLGMQMGEPGTSPSGAYNPSYAQVNTGHGGVWSNGYEYGSTGNQPAWTNGNGSPGYQGIAPGYPGNGYYIDPQSQAGSPQHQQQLPGTGAMPTPGQLLMPPAEAPAVDQIADKTANLLQQMSKRGIRWFASWFGTDKE</sequence>
<feature type="compositionally biased region" description="Low complexity" evidence="1">
    <location>
        <begin position="91"/>
        <end position="103"/>
    </location>
</feature>
<keyword evidence="4" id="KW-1185">Reference proteome</keyword>
<protein>
    <submittedName>
        <fullName evidence="3">Uncharacterized protein</fullName>
    </submittedName>
</protein>
<dbReference type="RefSeq" id="WP_162944240.1">
    <property type="nucleotide sequence ID" value="NZ_BMIW01000001.1"/>
</dbReference>
<evidence type="ECO:0000313" key="3">
    <source>
        <dbReference type="EMBL" id="GGF83498.1"/>
    </source>
</evidence>
<proteinExistence type="predicted"/>
<comment type="caution">
    <text evidence="3">The sequence shown here is derived from an EMBL/GenBank/DDBJ whole genome shotgun (WGS) entry which is preliminary data.</text>
</comment>
<organism evidence="3 4">
    <name type="scientific">Paenibacillus aceti</name>
    <dbReference type="NCBI Taxonomy" id="1820010"/>
    <lineage>
        <taxon>Bacteria</taxon>
        <taxon>Bacillati</taxon>
        <taxon>Bacillota</taxon>
        <taxon>Bacilli</taxon>
        <taxon>Bacillales</taxon>
        <taxon>Paenibacillaceae</taxon>
        <taxon>Paenibacillus</taxon>
    </lineage>
</organism>
<reference evidence="4" key="1">
    <citation type="journal article" date="2019" name="Int. J. Syst. Evol. Microbiol.">
        <title>The Global Catalogue of Microorganisms (GCM) 10K type strain sequencing project: providing services to taxonomists for standard genome sequencing and annotation.</title>
        <authorList>
            <consortium name="The Broad Institute Genomics Platform"/>
            <consortium name="The Broad Institute Genome Sequencing Center for Infectious Disease"/>
            <person name="Wu L."/>
            <person name="Ma J."/>
        </authorList>
    </citation>
    <scope>NUCLEOTIDE SEQUENCE [LARGE SCALE GENOMIC DNA]</scope>
    <source>
        <strain evidence="4">CGMCC 1.15420</strain>
    </source>
</reference>
<gene>
    <name evidence="3" type="ORF">GCM10010913_01250</name>
</gene>
<keyword evidence="2" id="KW-0732">Signal</keyword>
<feature type="region of interest" description="Disordered" evidence="1">
    <location>
        <begin position="90"/>
        <end position="110"/>
    </location>
</feature>
<dbReference type="Proteomes" id="UP000608420">
    <property type="component" value="Unassembled WGS sequence"/>
</dbReference>
<evidence type="ECO:0000313" key="4">
    <source>
        <dbReference type="Proteomes" id="UP000608420"/>
    </source>
</evidence>
<name>A0ABQ1VN93_9BACL</name>
<feature type="chain" id="PRO_5045280345" evidence="2">
    <location>
        <begin position="23"/>
        <end position="157"/>
    </location>
</feature>
<evidence type="ECO:0000256" key="2">
    <source>
        <dbReference type="SAM" id="SignalP"/>
    </source>
</evidence>
<accession>A0ABQ1VN93</accession>